<proteinExistence type="predicted"/>
<evidence type="ECO:0000313" key="3">
    <source>
        <dbReference type="Proteomes" id="UP001500831"/>
    </source>
</evidence>
<evidence type="ECO:0008006" key="4">
    <source>
        <dbReference type="Google" id="ProtNLM"/>
    </source>
</evidence>
<reference evidence="2 3" key="1">
    <citation type="journal article" date="2019" name="Int. J. Syst. Evol. Microbiol.">
        <title>The Global Catalogue of Microorganisms (GCM) 10K type strain sequencing project: providing services to taxonomists for standard genome sequencing and annotation.</title>
        <authorList>
            <consortium name="The Broad Institute Genomics Platform"/>
            <consortium name="The Broad Institute Genome Sequencing Center for Infectious Disease"/>
            <person name="Wu L."/>
            <person name="Ma J."/>
        </authorList>
    </citation>
    <scope>NUCLEOTIDE SEQUENCE [LARGE SCALE GENOMIC DNA]</scope>
    <source>
        <strain evidence="2 3">JCM 6242</strain>
    </source>
</reference>
<comment type="caution">
    <text evidence="2">The sequence shown here is derived from an EMBL/GenBank/DDBJ whole genome shotgun (WGS) entry which is preliminary data.</text>
</comment>
<keyword evidence="3" id="KW-1185">Reference proteome</keyword>
<evidence type="ECO:0000313" key="2">
    <source>
        <dbReference type="EMBL" id="GAA2890921.1"/>
    </source>
</evidence>
<protein>
    <recommendedName>
        <fullName evidence="4">Sensor domain-containing protein</fullName>
    </recommendedName>
</protein>
<name>A0ABN3W4B6_9ACTN</name>
<feature type="chain" id="PRO_5046569235" description="Sensor domain-containing protein" evidence="1">
    <location>
        <begin position="19"/>
        <end position="213"/>
    </location>
</feature>
<gene>
    <name evidence="2" type="ORF">GCM10010517_55190</name>
</gene>
<organism evidence="2 3">
    <name type="scientific">Streptosporangium fragile</name>
    <dbReference type="NCBI Taxonomy" id="46186"/>
    <lineage>
        <taxon>Bacteria</taxon>
        <taxon>Bacillati</taxon>
        <taxon>Actinomycetota</taxon>
        <taxon>Actinomycetes</taxon>
        <taxon>Streptosporangiales</taxon>
        <taxon>Streptosporangiaceae</taxon>
        <taxon>Streptosporangium</taxon>
    </lineage>
</organism>
<dbReference type="RefSeq" id="WP_344977690.1">
    <property type="nucleotide sequence ID" value="NZ_BAAAVI010000046.1"/>
</dbReference>
<accession>A0ABN3W4B6</accession>
<dbReference type="Proteomes" id="UP001500831">
    <property type="component" value="Unassembled WGS sequence"/>
</dbReference>
<dbReference type="EMBL" id="BAAAVI010000046">
    <property type="protein sequence ID" value="GAA2890921.1"/>
    <property type="molecule type" value="Genomic_DNA"/>
</dbReference>
<sequence length="213" mass="21971">MKKIIAFACAAVAATAVAAAPAAAAPAAAPAIPKGFLLYEKDAAKKDDNPETNWAVSNSVKARLAVNPCDKAALARTGRVAARTVTFTGVPDFMKVEQVVLYRSPADAAKAVAQVRGALTACGAVTNSGSTYRYVSTRVTGLGDEALKVSGQVYYGKKAGVGGDRSVLVRKGNAVLVYLWAGEYSAPAASDWAVQLRDARKMTAKICAVATCG</sequence>
<evidence type="ECO:0000256" key="1">
    <source>
        <dbReference type="SAM" id="SignalP"/>
    </source>
</evidence>
<feature type="signal peptide" evidence="1">
    <location>
        <begin position="1"/>
        <end position="18"/>
    </location>
</feature>
<keyword evidence="1" id="KW-0732">Signal</keyword>